<dbReference type="EMBL" id="CP003008">
    <property type="protein sequence ID" value="AEO62164.1"/>
    <property type="molecule type" value="Genomic_DNA"/>
</dbReference>
<reference evidence="1 2" key="1">
    <citation type="journal article" date="2011" name="Nat. Biotechnol.">
        <title>Comparative genomic analysis of the thermophilic biomass-degrading fungi Myceliophthora thermophila and Thielavia terrestris.</title>
        <authorList>
            <person name="Berka R.M."/>
            <person name="Grigoriev I.V."/>
            <person name="Otillar R."/>
            <person name="Salamov A."/>
            <person name="Grimwood J."/>
            <person name="Reid I."/>
            <person name="Ishmael N."/>
            <person name="John T."/>
            <person name="Darmond C."/>
            <person name="Moisan M.-C."/>
            <person name="Henrissat B."/>
            <person name="Coutinho P.M."/>
            <person name="Lombard V."/>
            <person name="Natvig D.O."/>
            <person name="Lindquist E."/>
            <person name="Schmutz J."/>
            <person name="Lucas S."/>
            <person name="Harris P."/>
            <person name="Powlowski J."/>
            <person name="Bellemare A."/>
            <person name="Taylor D."/>
            <person name="Butler G."/>
            <person name="de Vries R.P."/>
            <person name="Allijn I.E."/>
            <person name="van den Brink J."/>
            <person name="Ushinsky S."/>
            <person name="Storms R."/>
            <person name="Powell A.J."/>
            <person name="Paulsen I.T."/>
            <person name="Elbourne L.D.H."/>
            <person name="Baker S.E."/>
            <person name="Magnuson J."/>
            <person name="LaBoissiere S."/>
            <person name="Clutterbuck A.J."/>
            <person name="Martinez D."/>
            <person name="Wogulis M."/>
            <person name="de Leon A.L."/>
            <person name="Rey M.W."/>
            <person name="Tsang A."/>
        </authorList>
    </citation>
    <scope>NUCLEOTIDE SEQUENCE [LARGE SCALE GENOMIC DNA]</scope>
    <source>
        <strain evidence="2">ATCC 42464 / BCRC 31852 / DSM 1799</strain>
    </source>
</reference>
<dbReference type="RefSeq" id="XP_003667409.1">
    <property type="nucleotide sequence ID" value="XM_003667361.1"/>
</dbReference>
<name>G2QP42_THET4</name>
<gene>
    <name evidence="1" type="ORF">MYCTH_2071098</name>
</gene>
<sequence>VFGNGDSTSYRGHTRPFAFPQPGHTITRVDGRVLCRYPDCRKCAASPEFAPIHFDCFVIFRQQCSVSASAALNRLWILAAWRNPWRGAQPIYLSVPVVDKDTLKRISGFCGLPRLYTLPLELLEIIRQYSRHSLLWRCIPALQLADYVSAMKPEPLLTVPLRELLFWERSGKFERVIASRPPLQTLRLTVNSAGISKVERLPGPPTYVGECTSRSAFIVQDEASISKVVAQLKDGRLRLNLPISLRTLPIWNTPAPPSLNLCKAYPADLASCQTIYTVEMDQIRGITFFFSSGQLFGIHIHRSEESYAMDTFSRNFPNRLRRTVVWIYLPISQYDRIFVLGIREALQSRDLNVLVRTELIGDIVIGLQSKGDVKDRCLAASAPVTMIYSEPREGRPVRFFGAHCRPPLDQALPKPFRLEKPGSCPIDDDAYFSWAPLCGVSSTLVFYDQNTGFCRGILFRYQNGGSRAVGQCRLHVDPAESVDRPVRLCFRTSSCPSRWNRTRHMVQVKFKQGARTNHTEKDIEGWEARPMKGLVKYWFTTESSFLVVES</sequence>
<dbReference type="InParanoid" id="G2QP42"/>
<dbReference type="eggNOG" id="ENOG502RVWB">
    <property type="taxonomic scope" value="Eukaryota"/>
</dbReference>
<dbReference type="VEuPathDB" id="FungiDB:MYCTH_2071098"/>
<dbReference type="STRING" id="573729.G2QP42"/>
<dbReference type="HOGENOM" id="CLU_024198_0_0_1"/>
<accession>G2QP42</accession>
<evidence type="ECO:0000313" key="1">
    <source>
        <dbReference type="EMBL" id="AEO62164.1"/>
    </source>
</evidence>
<feature type="non-terminal residue" evidence="1">
    <location>
        <position position="1"/>
    </location>
</feature>
<dbReference type="OMA" id="CCEAMEN"/>
<dbReference type="KEGG" id="mtm:MYCTH_2071098"/>
<proteinExistence type="predicted"/>
<dbReference type="AlphaFoldDB" id="G2QP42"/>
<organism evidence="1 2">
    <name type="scientific">Thermothelomyces thermophilus (strain ATCC 42464 / BCRC 31852 / DSM 1799)</name>
    <name type="common">Sporotrichum thermophile</name>
    <dbReference type="NCBI Taxonomy" id="573729"/>
    <lineage>
        <taxon>Eukaryota</taxon>
        <taxon>Fungi</taxon>
        <taxon>Dikarya</taxon>
        <taxon>Ascomycota</taxon>
        <taxon>Pezizomycotina</taxon>
        <taxon>Sordariomycetes</taxon>
        <taxon>Sordariomycetidae</taxon>
        <taxon>Sordariales</taxon>
        <taxon>Chaetomiaceae</taxon>
        <taxon>Thermothelomyces</taxon>
    </lineage>
</organism>
<evidence type="ECO:0000313" key="2">
    <source>
        <dbReference type="Proteomes" id="UP000007322"/>
    </source>
</evidence>
<dbReference type="Proteomes" id="UP000007322">
    <property type="component" value="Chromosome 7"/>
</dbReference>
<keyword evidence="2" id="KW-1185">Reference proteome</keyword>
<protein>
    <submittedName>
        <fullName evidence="1">Uncharacterized protein</fullName>
    </submittedName>
</protein>
<dbReference type="OrthoDB" id="4763081at2759"/>
<dbReference type="GeneID" id="11510116"/>